<organism evidence="2 3">
    <name type="scientific">Nocardia cyriacigeorgica</name>
    <dbReference type="NCBI Taxonomy" id="135487"/>
    <lineage>
        <taxon>Bacteria</taxon>
        <taxon>Bacillati</taxon>
        <taxon>Actinomycetota</taxon>
        <taxon>Actinomycetes</taxon>
        <taxon>Mycobacteriales</taxon>
        <taxon>Nocardiaceae</taxon>
        <taxon>Nocardia</taxon>
    </lineage>
</organism>
<gene>
    <name evidence="2" type="ORF">NCTC10797_00519</name>
</gene>
<proteinExistence type="predicted"/>
<reference evidence="2 3" key="1">
    <citation type="submission" date="2019-02" db="EMBL/GenBank/DDBJ databases">
        <authorList>
            <consortium name="Pathogen Informatics"/>
        </authorList>
    </citation>
    <scope>NUCLEOTIDE SEQUENCE [LARGE SCALE GENOMIC DNA]</scope>
    <source>
        <strain evidence="2 3">3012STDY6756504</strain>
    </source>
</reference>
<dbReference type="EMBL" id="LR215973">
    <property type="protein sequence ID" value="VFA96764.1"/>
    <property type="molecule type" value="Genomic_DNA"/>
</dbReference>
<sequence length="149" mass="15173">MMTSKLAFAVPAASALAVAALTVTAAPAAAVNGGAFQTVYSLTQGLCVAQIEASVNGDAYPEHAAFTVASTMWGVGDCQLPVTLNWRNLETGATGSKTQTPHGPGYWMNDGKAALFAPGIGKFSATITIGAAHVPEPGIIEFTVAEYQG</sequence>
<evidence type="ECO:0000256" key="1">
    <source>
        <dbReference type="SAM" id="SignalP"/>
    </source>
</evidence>
<dbReference type="Proteomes" id="UP000290439">
    <property type="component" value="Chromosome"/>
</dbReference>
<keyword evidence="1" id="KW-0732">Signal</keyword>
<feature type="signal peptide" evidence="1">
    <location>
        <begin position="1"/>
        <end position="25"/>
    </location>
</feature>
<accession>A0A4U8VXS3</accession>
<feature type="chain" id="PRO_5020714481" evidence="1">
    <location>
        <begin position="26"/>
        <end position="149"/>
    </location>
</feature>
<protein>
    <submittedName>
        <fullName evidence="2">Uncharacterized protein</fullName>
    </submittedName>
</protein>
<name>A0A4U8VXS3_9NOCA</name>
<evidence type="ECO:0000313" key="3">
    <source>
        <dbReference type="Proteomes" id="UP000290439"/>
    </source>
</evidence>
<dbReference type="AlphaFoldDB" id="A0A4U8VXS3"/>
<evidence type="ECO:0000313" key="2">
    <source>
        <dbReference type="EMBL" id="VFA96764.1"/>
    </source>
</evidence>